<sequence length="193" mass="20695">MRLHREDIGAVEQRFIRVGVVIEDPIDQFILPAAGDFAGYINDEPRTRGSARPRNTLRLLGLGIALGELFGVISGAADGEAGQRADFARDQFAQHGGTLGRLAGDETAFTRAPNGRAGDEARLGGGRRGDGDIGVRGGGAGGGRTEQRGDGERQRGGERGQQLHDEGSSRTDSQVMMMRARYRFRFQVATENA</sequence>
<accession>A0A2A2M2Q3</accession>
<evidence type="ECO:0000313" key="3">
    <source>
        <dbReference type="Proteomes" id="UP000218231"/>
    </source>
</evidence>
<reference evidence="2 3" key="1">
    <citation type="journal article" date="2017" name="Curr. Biol.">
        <title>Genome architecture and evolution of a unichromosomal asexual nematode.</title>
        <authorList>
            <person name="Fradin H."/>
            <person name="Zegar C."/>
            <person name="Gutwein M."/>
            <person name="Lucas J."/>
            <person name="Kovtun M."/>
            <person name="Corcoran D."/>
            <person name="Baugh L.R."/>
            <person name="Kiontke K."/>
            <person name="Gunsalus K."/>
            <person name="Fitch D.H."/>
            <person name="Piano F."/>
        </authorList>
    </citation>
    <scope>NUCLEOTIDE SEQUENCE [LARGE SCALE GENOMIC DNA]</scope>
    <source>
        <strain evidence="2">PF1309</strain>
    </source>
</reference>
<organism evidence="2 3">
    <name type="scientific">Diploscapter pachys</name>
    <dbReference type="NCBI Taxonomy" id="2018661"/>
    <lineage>
        <taxon>Eukaryota</taxon>
        <taxon>Metazoa</taxon>
        <taxon>Ecdysozoa</taxon>
        <taxon>Nematoda</taxon>
        <taxon>Chromadorea</taxon>
        <taxon>Rhabditida</taxon>
        <taxon>Rhabditina</taxon>
        <taxon>Rhabditomorpha</taxon>
        <taxon>Rhabditoidea</taxon>
        <taxon>Rhabditidae</taxon>
        <taxon>Diploscapter</taxon>
    </lineage>
</organism>
<feature type="compositionally biased region" description="Basic and acidic residues" evidence="1">
    <location>
        <begin position="145"/>
        <end position="169"/>
    </location>
</feature>
<proteinExistence type="predicted"/>
<evidence type="ECO:0000256" key="1">
    <source>
        <dbReference type="SAM" id="MobiDB-lite"/>
    </source>
</evidence>
<dbReference type="Proteomes" id="UP000218231">
    <property type="component" value="Unassembled WGS sequence"/>
</dbReference>
<feature type="compositionally biased region" description="Basic and acidic residues" evidence="1">
    <location>
        <begin position="117"/>
        <end position="133"/>
    </location>
</feature>
<gene>
    <name evidence="2" type="ORF">WR25_25885</name>
</gene>
<name>A0A2A2M2Q3_9BILA</name>
<dbReference type="EMBL" id="LIAE01006090">
    <property type="protein sequence ID" value="PAV92673.1"/>
    <property type="molecule type" value="Genomic_DNA"/>
</dbReference>
<protein>
    <submittedName>
        <fullName evidence="2">Uncharacterized protein</fullName>
    </submittedName>
</protein>
<feature type="region of interest" description="Disordered" evidence="1">
    <location>
        <begin position="98"/>
        <end position="174"/>
    </location>
</feature>
<feature type="compositionally biased region" description="Gly residues" evidence="1">
    <location>
        <begin position="134"/>
        <end position="144"/>
    </location>
</feature>
<dbReference type="AlphaFoldDB" id="A0A2A2M2Q3"/>
<keyword evidence="3" id="KW-1185">Reference proteome</keyword>
<comment type="caution">
    <text evidence="2">The sequence shown here is derived from an EMBL/GenBank/DDBJ whole genome shotgun (WGS) entry which is preliminary data.</text>
</comment>
<evidence type="ECO:0000313" key="2">
    <source>
        <dbReference type="EMBL" id="PAV92673.1"/>
    </source>
</evidence>